<organism evidence="1 2">
    <name type="scientific">Rotaria magnacalcarata</name>
    <dbReference type="NCBI Taxonomy" id="392030"/>
    <lineage>
        <taxon>Eukaryota</taxon>
        <taxon>Metazoa</taxon>
        <taxon>Spiralia</taxon>
        <taxon>Gnathifera</taxon>
        <taxon>Rotifera</taxon>
        <taxon>Eurotatoria</taxon>
        <taxon>Bdelloidea</taxon>
        <taxon>Philodinida</taxon>
        <taxon>Philodinidae</taxon>
        <taxon>Rotaria</taxon>
    </lineage>
</organism>
<gene>
    <name evidence="1" type="ORF">MBJ925_LOCUS13278</name>
</gene>
<evidence type="ECO:0000313" key="2">
    <source>
        <dbReference type="Proteomes" id="UP000663824"/>
    </source>
</evidence>
<dbReference type="AlphaFoldDB" id="A0A816PTT8"/>
<dbReference type="EMBL" id="CAJNRE010006061">
    <property type="protein sequence ID" value="CAF2052457.1"/>
    <property type="molecule type" value="Genomic_DNA"/>
</dbReference>
<proteinExistence type="predicted"/>
<sequence length="280" mass="32680">MLRFSTSERNQQVQNYLDFQNTVKRISKTCVARRCRNRSCSSSLTLSLDNTCARREPSIYSESCQAVQPTLWRKVQDLKLNSLISKSKTNNNSWSEEQRKAAYIWFSGAIGLALIPPSHVESVWTNVMDEYIPETPLAQDFNDYMAENYVCQQSSRYSIELWNVFTNIQQKLPRTNNAAEGYNHCMSTVFPPHPHIYEFIRCLKDEHEYQHHKAEEAQVHKKKRKNIYEKIDAKLLQLIHQFENRRITATELAIKSGKTVKIKKGNKCYLCLSLLYFLIG</sequence>
<accession>A0A816PTT8</accession>
<name>A0A816PTT8_9BILA</name>
<dbReference type="Proteomes" id="UP000663824">
    <property type="component" value="Unassembled WGS sequence"/>
</dbReference>
<reference evidence="1" key="1">
    <citation type="submission" date="2021-02" db="EMBL/GenBank/DDBJ databases">
        <authorList>
            <person name="Nowell W R."/>
        </authorList>
    </citation>
    <scope>NUCLEOTIDE SEQUENCE</scope>
</reference>
<evidence type="ECO:0000313" key="1">
    <source>
        <dbReference type="EMBL" id="CAF2052457.1"/>
    </source>
</evidence>
<protein>
    <submittedName>
        <fullName evidence="1">Uncharacterized protein</fullName>
    </submittedName>
</protein>
<comment type="caution">
    <text evidence="1">The sequence shown here is derived from an EMBL/GenBank/DDBJ whole genome shotgun (WGS) entry which is preliminary data.</text>
</comment>